<feature type="compositionally biased region" description="Basic residues" evidence="3">
    <location>
        <begin position="355"/>
        <end position="366"/>
    </location>
</feature>
<dbReference type="PANTHER" id="PTHR16435:SF3">
    <property type="entry name" value="SPERMATOGENESIS-ASSOCIATED PROTEIN 6"/>
    <property type="match status" value="1"/>
</dbReference>
<dbReference type="PANTHER" id="PTHR16435">
    <property type="entry name" value="SPERMATOGENESIS-ASSOCIATED PROTEIN 6 SPATA6"/>
    <property type="match status" value="1"/>
</dbReference>
<feature type="compositionally biased region" description="Polar residues" evidence="3">
    <location>
        <begin position="255"/>
        <end position="285"/>
    </location>
</feature>
<comment type="caution">
    <text evidence="5">The sequence shown here is derived from an EMBL/GenBank/DDBJ whole genome shotgun (WGS) entry which is preliminary data.</text>
</comment>
<feature type="domain" description="Spermatogenesis-associated protein 6 N-terminal" evidence="4">
    <location>
        <begin position="24"/>
        <end position="162"/>
    </location>
</feature>
<dbReference type="InterPro" id="IPR032732">
    <property type="entry name" value="SPATA6_N"/>
</dbReference>
<sequence>MGGLTPPGKPSQSRPRRKALKCTVELTLRAVTCPGVLLPSHEDIYLSVRMMGQYHKTKCVSSAFPLLLHESMVFTKTFSGAFDPGDIADHLENDTTCLELIQLVPPEGEILATFAENTRDFLYPGLNLIPQTPGSEREVLMKKSASFLGISPKVEFSTMSVIDECDMKSIRPSVSPRGASACHVRRRNSKPSVAEQCGYQRPTVASQSRCLSPYTHRRMCQLSDDATQRLRHLQLGPYTFKKDTEPQPPFVVPCSPNSSLIESPTTSSALQSSPKTNSSHQTSVRGHSLSVCPVSPGGKSTSFLSSPSHSRNLAYQSTPVSSRGRDQSPLLSRSTLRERFQSPSSPSQSQEIHRRVQKILHTHATPRKLSFEEQSEEGEYYHNKPGPSCHDSLLHNQLQADRVIPGEPSVHLDNGTFWTNKAAKYTGKSHRAVFEDSLGKIYKNLYRKASSPPHRVTHNAPGHSYLFQDG</sequence>
<dbReference type="GO" id="GO:0032027">
    <property type="term" value="F:myosin light chain binding"/>
    <property type="evidence" value="ECO:0007669"/>
    <property type="project" value="InterPro"/>
</dbReference>
<accession>A0A7J5ZPI7</accession>
<evidence type="ECO:0000313" key="5">
    <source>
        <dbReference type="EMBL" id="KAF4072376.1"/>
    </source>
</evidence>
<evidence type="ECO:0000256" key="3">
    <source>
        <dbReference type="SAM" id="MobiDB-lite"/>
    </source>
</evidence>
<evidence type="ECO:0000259" key="4">
    <source>
        <dbReference type="Pfam" id="PF14909"/>
    </source>
</evidence>
<evidence type="ECO:0000256" key="2">
    <source>
        <dbReference type="ARBA" id="ARBA00022553"/>
    </source>
</evidence>
<organism evidence="5 6">
    <name type="scientific">Ameiurus melas</name>
    <name type="common">Black bullhead</name>
    <name type="synonym">Silurus melas</name>
    <dbReference type="NCBI Taxonomy" id="219545"/>
    <lineage>
        <taxon>Eukaryota</taxon>
        <taxon>Metazoa</taxon>
        <taxon>Chordata</taxon>
        <taxon>Craniata</taxon>
        <taxon>Vertebrata</taxon>
        <taxon>Euteleostomi</taxon>
        <taxon>Actinopterygii</taxon>
        <taxon>Neopterygii</taxon>
        <taxon>Teleostei</taxon>
        <taxon>Ostariophysi</taxon>
        <taxon>Siluriformes</taxon>
        <taxon>Ictaluridae</taxon>
        <taxon>Ameiurus</taxon>
    </lineage>
</organism>
<dbReference type="GO" id="GO:0007283">
    <property type="term" value="P:spermatogenesis"/>
    <property type="evidence" value="ECO:0007669"/>
    <property type="project" value="InterPro"/>
</dbReference>
<name>A0A7J5ZPI7_AMEME</name>
<dbReference type="GO" id="GO:0120212">
    <property type="term" value="C:sperm head-tail coupling apparatus"/>
    <property type="evidence" value="ECO:0007669"/>
    <property type="project" value="InterPro"/>
</dbReference>
<reference evidence="5 6" key="1">
    <citation type="submission" date="2020-02" db="EMBL/GenBank/DDBJ databases">
        <title>A chromosome-scale genome assembly of the black bullhead catfish (Ameiurus melas).</title>
        <authorList>
            <person name="Wen M."/>
            <person name="Zham M."/>
            <person name="Cabau C."/>
            <person name="Klopp C."/>
            <person name="Donnadieu C."/>
            <person name="Roques C."/>
            <person name="Bouchez O."/>
            <person name="Lampietro C."/>
            <person name="Jouanno E."/>
            <person name="Herpin A."/>
            <person name="Louis A."/>
            <person name="Berthelot C."/>
            <person name="Parey E."/>
            <person name="Roest-Crollius H."/>
            <person name="Braasch I."/>
            <person name="Postlethwait J."/>
            <person name="Robinson-Rechavi M."/>
            <person name="Echchiki A."/>
            <person name="Begum T."/>
            <person name="Montfort J."/>
            <person name="Schartl M."/>
            <person name="Bobe J."/>
            <person name="Guiguen Y."/>
        </authorList>
    </citation>
    <scope>NUCLEOTIDE SEQUENCE [LARGE SCALE GENOMIC DNA]</scope>
    <source>
        <strain evidence="5">M_S1</strain>
        <tissue evidence="5">Blood</tissue>
    </source>
</reference>
<comment type="similarity">
    <text evidence="1">Belongs to the SPATA6 family.</text>
</comment>
<feature type="compositionally biased region" description="Low complexity" evidence="3">
    <location>
        <begin position="341"/>
        <end position="350"/>
    </location>
</feature>
<dbReference type="Proteomes" id="UP000593565">
    <property type="component" value="Unassembled WGS sequence"/>
</dbReference>
<dbReference type="EMBL" id="JAAGNN010000025">
    <property type="protein sequence ID" value="KAF4072376.1"/>
    <property type="molecule type" value="Genomic_DNA"/>
</dbReference>
<evidence type="ECO:0000256" key="1">
    <source>
        <dbReference type="ARBA" id="ARBA00006215"/>
    </source>
</evidence>
<dbReference type="AlphaFoldDB" id="A0A7J5ZPI7"/>
<gene>
    <name evidence="5" type="ORF">AMELA_G00262370</name>
</gene>
<evidence type="ECO:0000313" key="6">
    <source>
        <dbReference type="Proteomes" id="UP000593565"/>
    </source>
</evidence>
<keyword evidence="6" id="KW-1185">Reference proteome</keyword>
<dbReference type="InterPro" id="IPR042769">
    <property type="entry name" value="SPATA6_fam"/>
</dbReference>
<dbReference type="OrthoDB" id="5963614at2759"/>
<feature type="region of interest" description="Disordered" evidence="3">
    <location>
        <begin position="239"/>
        <end position="387"/>
    </location>
</feature>
<dbReference type="Pfam" id="PF14909">
    <property type="entry name" value="SPATA6"/>
    <property type="match status" value="1"/>
</dbReference>
<feature type="compositionally biased region" description="Polar residues" evidence="3">
    <location>
        <begin position="298"/>
        <end position="321"/>
    </location>
</feature>
<proteinExistence type="inferred from homology"/>
<keyword evidence="2" id="KW-0597">Phosphoprotein</keyword>
<protein>
    <recommendedName>
        <fullName evidence="4">Spermatogenesis-associated protein 6 N-terminal domain-containing protein</fullName>
    </recommendedName>
</protein>